<dbReference type="EMBL" id="PTJC01000006">
    <property type="protein sequence ID" value="PPK85337.1"/>
    <property type="molecule type" value="Genomic_DNA"/>
</dbReference>
<evidence type="ECO:0000313" key="3">
    <source>
        <dbReference type="Proteomes" id="UP000237662"/>
    </source>
</evidence>
<dbReference type="InterPro" id="IPR016181">
    <property type="entry name" value="Acyl_CoA_acyltransferase"/>
</dbReference>
<evidence type="ECO:0000259" key="1">
    <source>
        <dbReference type="PROSITE" id="PS51186"/>
    </source>
</evidence>
<dbReference type="SUPFAM" id="SSF55729">
    <property type="entry name" value="Acyl-CoA N-acyltransferases (Nat)"/>
    <property type="match status" value="1"/>
</dbReference>
<protein>
    <submittedName>
        <fullName evidence="2">RimJ/RimL family protein N-acetyltransferase</fullName>
    </submittedName>
</protein>
<dbReference type="InterPro" id="IPR000182">
    <property type="entry name" value="GNAT_dom"/>
</dbReference>
<dbReference type="CDD" id="cd04301">
    <property type="entry name" value="NAT_SF"/>
    <property type="match status" value="1"/>
</dbReference>
<dbReference type="Gene3D" id="3.40.630.30">
    <property type="match status" value="1"/>
</dbReference>
<dbReference type="GO" id="GO:0016747">
    <property type="term" value="F:acyltransferase activity, transferring groups other than amino-acyl groups"/>
    <property type="evidence" value="ECO:0007669"/>
    <property type="project" value="InterPro"/>
</dbReference>
<accession>A0A2S6I2D3</accession>
<sequence length="179" mass="20659">MHSPLTEPQFVPVTAADQPALFDLMQKIYPPVYAYLWPDGGQWYLESQYGKENFDREMADDRADYRFIFHGGIPVGIVRSVRDVSCPDCPEEPATKLHRLYLDPATHGRGFGKQAVKRLLNTCRRRGDRCLWLEAMDSAESSLAFYVGTGFSRGGHFTLDMPRMYPAQRGMYRYYRMLD</sequence>
<dbReference type="PROSITE" id="PS51186">
    <property type="entry name" value="GNAT"/>
    <property type="match status" value="1"/>
</dbReference>
<dbReference type="RefSeq" id="WP_104419841.1">
    <property type="nucleotide sequence ID" value="NZ_PTJC01000006.1"/>
</dbReference>
<dbReference type="Pfam" id="PF00583">
    <property type="entry name" value="Acetyltransf_1"/>
    <property type="match status" value="1"/>
</dbReference>
<keyword evidence="3" id="KW-1185">Reference proteome</keyword>
<comment type="caution">
    <text evidence="2">The sequence shown here is derived from an EMBL/GenBank/DDBJ whole genome shotgun (WGS) entry which is preliminary data.</text>
</comment>
<dbReference type="OrthoDB" id="9800604at2"/>
<gene>
    <name evidence="2" type="ORF">CLV84_2232</name>
</gene>
<evidence type="ECO:0000313" key="2">
    <source>
        <dbReference type="EMBL" id="PPK85337.1"/>
    </source>
</evidence>
<feature type="domain" description="N-acetyltransferase" evidence="1">
    <location>
        <begin position="8"/>
        <end position="179"/>
    </location>
</feature>
<organism evidence="2 3">
    <name type="scientific">Neolewinella xylanilytica</name>
    <dbReference type="NCBI Taxonomy" id="1514080"/>
    <lineage>
        <taxon>Bacteria</taxon>
        <taxon>Pseudomonadati</taxon>
        <taxon>Bacteroidota</taxon>
        <taxon>Saprospiria</taxon>
        <taxon>Saprospirales</taxon>
        <taxon>Lewinellaceae</taxon>
        <taxon>Neolewinella</taxon>
    </lineage>
</organism>
<keyword evidence="2" id="KW-0808">Transferase</keyword>
<dbReference type="AlphaFoldDB" id="A0A2S6I2D3"/>
<proteinExistence type="predicted"/>
<dbReference type="Proteomes" id="UP000237662">
    <property type="component" value="Unassembled WGS sequence"/>
</dbReference>
<reference evidence="2 3" key="1">
    <citation type="submission" date="2018-02" db="EMBL/GenBank/DDBJ databases">
        <title>Genomic Encyclopedia of Archaeal and Bacterial Type Strains, Phase II (KMG-II): from individual species to whole genera.</title>
        <authorList>
            <person name="Goeker M."/>
        </authorList>
    </citation>
    <scope>NUCLEOTIDE SEQUENCE [LARGE SCALE GENOMIC DNA]</scope>
    <source>
        <strain evidence="2 3">DSM 29526</strain>
    </source>
</reference>
<name>A0A2S6I2D3_9BACT</name>